<dbReference type="InterPro" id="IPR002797">
    <property type="entry name" value="Polysacc_synth"/>
</dbReference>
<feature type="transmembrane region" description="Helical" evidence="5">
    <location>
        <begin position="376"/>
        <end position="399"/>
    </location>
</feature>
<evidence type="ECO:0000256" key="3">
    <source>
        <dbReference type="ARBA" id="ARBA00022989"/>
    </source>
</evidence>
<accession>A0AB38X9Z4</accession>
<evidence type="ECO:0000256" key="2">
    <source>
        <dbReference type="ARBA" id="ARBA00022692"/>
    </source>
</evidence>
<gene>
    <name evidence="6" type="ORF">ORR04_12405</name>
</gene>
<proteinExistence type="predicted"/>
<feature type="transmembrane region" description="Helical" evidence="5">
    <location>
        <begin position="352"/>
        <end position="370"/>
    </location>
</feature>
<keyword evidence="2 5" id="KW-0812">Transmembrane</keyword>
<dbReference type="EMBL" id="CP113119">
    <property type="protein sequence ID" value="WAD02981.1"/>
    <property type="molecule type" value="Genomic_DNA"/>
</dbReference>
<feature type="transmembrane region" description="Helical" evidence="5">
    <location>
        <begin position="315"/>
        <end position="332"/>
    </location>
</feature>
<comment type="subcellular location">
    <subcellularLocation>
        <location evidence="1">Membrane</location>
        <topology evidence="1">Multi-pass membrane protein</topology>
    </subcellularLocation>
</comment>
<keyword evidence="4 5" id="KW-0472">Membrane</keyword>
<feature type="transmembrane region" description="Helical" evidence="5">
    <location>
        <begin position="46"/>
        <end position="63"/>
    </location>
</feature>
<keyword evidence="3 5" id="KW-1133">Transmembrane helix</keyword>
<feature type="transmembrane region" description="Helical" evidence="5">
    <location>
        <begin position="138"/>
        <end position="158"/>
    </location>
</feature>
<evidence type="ECO:0000256" key="1">
    <source>
        <dbReference type="ARBA" id="ARBA00004141"/>
    </source>
</evidence>
<dbReference type="RefSeq" id="WP_267668773.1">
    <property type="nucleotide sequence ID" value="NZ_CP113119.1"/>
</dbReference>
<sequence>MKKVFSNLMYQSLFQIVKIIIPIITIPIVSNALGPKGIGTYNYTNSVAQYFILLASLGMALYGNREVATHRNNKLELSRTFWELELFSSICSTTMLLIYILIAIFLPNRIFFLVQGMSILAVMFDISWFFMGIEKFKYVSLTNLIVQLCTFALIILNIKSSADTLLYIAIQSGGILASAILMWVFILNKVEFVPIKFRNLRNHLKPTLAYFISQVSITIYTNLNKTILGAMSGISAVGFFSNSLQLANVAITLITTLDVVLLPQMSRLFADNNQKKLISILNRTLHLQLFFSIPTTGGLIIISSKLVPWLFGDKFLYLEYLIPVMSILIIIIPMGMSISRQYLMPIGHIKEYNISVIVGAGISVILNFSLIPIIGIWGAIIGSIVSELFVTITRVKGLIIDTGFKYNLKKISIYFLATIIMMLVIKLSTNHCSASLITTILQIIIGFFVYLFVTFLFGERVLIDIIKRITK</sequence>
<feature type="transmembrane region" description="Helical" evidence="5">
    <location>
        <begin position="207"/>
        <end position="223"/>
    </location>
</feature>
<dbReference type="InterPro" id="IPR052556">
    <property type="entry name" value="PolySynth_Transporter"/>
</dbReference>
<protein>
    <submittedName>
        <fullName evidence="6">Oligosaccharide flippase family protein</fullName>
    </submittedName>
</protein>
<feature type="transmembrane region" description="Helical" evidence="5">
    <location>
        <begin position="12"/>
        <end position="34"/>
    </location>
</feature>
<feature type="transmembrane region" description="Helical" evidence="5">
    <location>
        <begin position="164"/>
        <end position="186"/>
    </location>
</feature>
<feature type="transmembrane region" description="Helical" evidence="5">
    <location>
        <begin position="434"/>
        <end position="458"/>
    </location>
</feature>
<organism evidence="6 7">
    <name type="scientific">Levilactobacillus brevis</name>
    <name type="common">Lactobacillus brevis</name>
    <dbReference type="NCBI Taxonomy" id="1580"/>
    <lineage>
        <taxon>Bacteria</taxon>
        <taxon>Bacillati</taxon>
        <taxon>Bacillota</taxon>
        <taxon>Bacilli</taxon>
        <taxon>Lactobacillales</taxon>
        <taxon>Lactobacillaceae</taxon>
        <taxon>Levilactobacillus</taxon>
    </lineage>
</organism>
<name>A0AB38X9Z4_LEVBR</name>
<evidence type="ECO:0000313" key="7">
    <source>
        <dbReference type="Proteomes" id="UP001164768"/>
    </source>
</evidence>
<feature type="transmembrane region" description="Helical" evidence="5">
    <location>
        <begin position="284"/>
        <end position="303"/>
    </location>
</feature>
<dbReference type="Proteomes" id="UP001164768">
    <property type="component" value="Plasmid pBRV691"/>
</dbReference>
<feature type="transmembrane region" description="Helical" evidence="5">
    <location>
        <begin position="411"/>
        <end position="428"/>
    </location>
</feature>
<dbReference type="PANTHER" id="PTHR43424">
    <property type="entry name" value="LOCUS PUTATIVE PROTEIN 1-RELATED"/>
    <property type="match status" value="1"/>
</dbReference>
<feature type="transmembrane region" description="Helical" evidence="5">
    <location>
        <begin position="84"/>
        <end position="106"/>
    </location>
</feature>
<dbReference type="AlphaFoldDB" id="A0AB38X9Z4"/>
<feature type="transmembrane region" description="Helical" evidence="5">
    <location>
        <begin position="243"/>
        <end position="263"/>
    </location>
</feature>
<dbReference type="Pfam" id="PF01943">
    <property type="entry name" value="Polysacc_synt"/>
    <property type="match status" value="1"/>
</dbReference>
<feature type="transmembrane region" description="Helical" evidence="5">
    <location>
        <begin position="112"/>
        <end position="131"/>
    </location>
</feature>
<evidence type="ECO:0000256" key="4">
    <source>
        <dbReference type="ARBA" id="ARBA00023136"/>
    </source>
</evidence>
<geneLocation type="plasmid" evidence="6 7">
    <name>pBRV691</name>
</geneLocation>
<evidence type="ECO:0000256" key="5">
    <source>
        <dbReference type="SAM" id="Phobius"/>
    </source>
</evidence>
<evidence type="ECO:0000313" key="6">
    <source>
        <dbReference type="EMBL" id="WAD02981.1"/>
    </source>
</evidence>
<dbReference type="GO" id="GO:0016020">
    <property type="term" value="C:membrane"/>
    <property type="evidence" value="ECO:0007669"/>
    <property type="project" value="UniProtKB-SubCell"/>
</dbReference>
<keyword evidence="6" id="KW-0614">Plasmid</keyword>
<dbReference type="PANTHER" id="PTHR43424:SF1">
    <property type="entry name" value="LOCUS PUTATIVE PROTEIN 1-RELATED"/>
    <property type="match status" value="1"/>
</dbReference>
<reference evidence="6" key="1">
    <citation type="submission" date="2022-11" db="EMBL/GenBank/DDBJ databases">
        <title>Whole genome sequence of Levilactobacillus brevis SMB091.</title>
        <authorList>
            <person name="Kim J.-M."/>
            <person name="Kim O.-C."/>
            <person name="Choi Y.H."/>
            <person name="Han N.S."/>
            <person name="Hurh B."/>
        </authorList>
    </citation>
    <scope>NUCLEOTIDE SEQUENCE</scope>
    <source>
        <strain evidence="6">SMB091</strain>
        <plasmid evidence="6">pBRV691</plasmid>
    </source>
</reference>